<dbReference type="HOGENOM" id="CLU_049428_0_0_5"/>
<evidence type="ECO:0000313" key="3">
    <source>
        <dbReference type="Proteomes" id="UP000005667"/>
    </source>
</evidence>
<geneLocation type="plasmid" evidence="2 3">
    <name>AZO_p1</name>
</geneLocation>
<name>G7Z9V4_AZOL4</name>
<evidence type="ECO:0000313" key="2">
    <source>
        <dbReference type="EMBL" id="CBS89174.1"/>
    </source>
</evidence>
<dbReference type="Pfam" id="PF13372">
    <property type="entry name" value="Alginate_exp"/>
    <property type="match status" value="1"/>
</dbReference>
<evidence type="ECO:0000259" key="1">
    <source>
        <dbReference type="Pfam" id="PF13372"/>
    </source>
</evidence>
<feature type="domain" description="Alginate export" evidence="1">
    <location>
        <begin position="146"/>
        <end position="452"/>
    </location>
</feature>
<reference evidence="3" key="1">
    <citation type="journal article" date="2011" name="PLoS Genet.">
        <title>Azospirillum genomes reveal transition of bacteria from aquatic to terrestrial environments.</title>
        <authorList>
            <person name="Wisniewski-Dye F."/>
            <person name="Borziak K."/>
            <person name="Khalsa-Moyers G."/>
            <person name="Alexandre G."/>
            <person name="Sukharnikov L.O."/>
            <person name="Wuichet K."/>
            <person name="Hurst G.B."/>
            <person name="McDonald W.H."/>
            <person name="Robertson J.S."/>
            <person name="Barbe V."/>
            <person name="Calteau A."/>
            <person name="Rouy Z."/>
            <person name="Mangenot S."/>
            <person name="Prigent-Combaret C."/>
            <person name="Normand P."/>
            <person name="Boyer M."/>
            <person name="Siguier P."/>
            <person name="Dessaux Y."/>
            <person name="Elmerich C."/>
            <person name="Condemine G."/>
            <person name="Krishnen G."/>
            <person name="Kennedy I."/>
            <person name="Paterson A.H."/>
            <person name="Gonzalez V."/>
            <person name="Mavingui P."/>
            <person name="Zhulin I.B."/>
        </authorList>
    </citation>
    <scope>NUCLEOTIDE SEQUENCE [LARGE SCALE GENOMIC DNA]</scope>
    <source>
        <strain evidence="3">4B</strain>
    </source>
</reference>
<dbReference type="Gene3D" id="2.40.160.100">
    <property type="match status" value="1"/>
</dbReference>
<dbReference type="InterPro" id="IPR025388">
    <property type="entry name" value="Alginate_export_dom"/>
</dbReference>
<keyword evidence="2" id="KW-0614">Plasmid</keyword>
<keyword evidence="3" id="KW-1185">Reference proteome</keyword>
<dbReference type="EMBL" id="FQ311869">
    <property type="protein sequence ID" value="CBS89174.1"/>
    <property type="molecule type" value="Genomic_DNA"/>
</dbReference>
<organism evidence="2 3">
    <name type="scientific">Azospirillum lipoferum (strain 4B)</name>
    <dbReference type="NCBI Taxonomy" id="862719"/>
    <lineage>
        <taxon>Bacteria</taxon>
        <taxon>Pseudomonadati</taxon>
        <taxon>Pseudomonadota</taxon>
        <taxon>Alphaproteobacteria</taxon>
        <taxon>Rhodospirillales</taxon>
        <taxon>Azospirillaceae</taxon>
        <taxon>Azospirillum</taxon>
    </lineage>
</organism>
<dbReference type="InterPro" id="IPR053728">
    <property type="entry name" value="Alginate_Permeability_Chnl"/>
</dbReference>
<protein>
    <recommendedName>
        <fullName evidence="1">Alginate export domain-containing protein</fullName>
    </recommendedName>
</protein>
<gene>
    <name evidence="2" type="ordered locus">AZOLI_p10995</name>
</gene>
<dbReference type="KEGG" id="ali:AZOLI_p10995"/>
<dbReference type="AlphaFoldDB" id="G7Z9V4"/>
<proteinExistence type="predicted"/>
<dbReference type="SUPFAM" id="SSF56935">
    <property type="entry name" value="Porins"/>
    <property type="match status" value="1"/>
</dbReference>
<sequence>MVTAQTFAGTFAGTCTVRPSDTPRPHRPLRRRMLAGTALLAMPLLAMSTTAHADVTLHEQNGVTLEGGFTAGIGAVAVSNANLGAGVVTPDGKVQKDRSWAEGYIAPSLKLTYATESAGTLYSGVRAVSGGTIGDGDAGGFTQGRQGRTDLDNLYVGWRSGDLLSSLGKDAVDLAYGRQNFMIGDGFIIGDGTLDSRRQGTYWLGPRRGWNTGTAVAKFDIAPVHADLFRLKSDKNSNTDVIYGGNLEWRFGAEGKSSLGAAYMRIDQSNLPTRKGMDIYNLRALGVTVPSVPGLTLSAEYVKQHNSRAGAELDASAWYGEAGYSFADVAWTPRVGYRYSQFSGDKPGTAKSEAFDPLHMAFPRWGTWLQGEINGEYFPTSNSNVKVHNVQFAVQPAETVTLTALLYDFRFDRKPAGVTSGHVGNEINLVVDWGATENLLVSGVAGHFFAGDGGKQFLRGNKDSTVFAVMATLTY</sequence>
<accession>G7Z9V4</accession>
<dbReference type="Proteomes" id="UP000005667">
    <property type="component" value="Plasmid AZO_p1"/>
</dbReference>
<dbReference type="OrthoDB" id="311329at2"/>